<dbReference type="GO" id="GO:0042796">
    <property type="term" value="P:snRNA transcription by RNA polymerase III"/>
    <property type="evidence" value="ECO:0007669"/>
    <property type="project" value="TreeGrafter"/>
</dbReference>
<dbReference type="OrthoDB" id="46583at2759"/>
<dbReference type="GO" id="GO:0005634">
    <property type="term" value="C:nucleus"/>
    <property type="evidence" value="ECO:0007669"/>
    <property type="project" value="UniProtKB-SubCell"/>
</dbReference>
<keyword evidence="4" id="KW-0238">DNA-binding</keyword>
<proteinExistence type="inferred from homology"/>
<dbReference type="PANTHER" id="PTHR13421:SF16">
    <property type="entry name" value="SNRNA-ACTIVATING PROTEIN COMPLEX SUBUNIT 3"/>
    <property type="match status" value="1"/>
</dbReference>
<accession>A0A0A1U434</accession>
<dbReference type="GO" id="GO:0042795">
    <property type="term" value="P:snRNA transcription by RNA polymerase II"/>
    <property type="evidence" value="ECO:0007669"/>
    <property type="project" value="TreeGrafter"/>
</dbReference>
<dbReference type="GO" id="GO:0001006">
    <property type="term" value="F:RNA polymerase III type 3 promoter sequence-specific DNA binding"/>
    <property type="evidence" value="ECO:0007669"/>
    <property type="project" value="TreeGrafter"/>
</dbReference>
<dbReference type="PANTHER" id="PTHR13421">
    <property type="entry name" value="SNRNA-ACTIVATING PROTEIN COMPLEX SUBUNIT 3"/>
    <property type="match status" value="1"/>
</dbReference>
<evidence type="ECO:0000313" key="7">
    <source>
        <dbReference type="EMBL" id="ELP87463.1"/>
    </source>
</evidence>
<gene>
    <name evidence="7" type="ORF">EIN_097400</name>
</gene>
<keyword evidence="6" id="KW-0539">Nucleus</keyword>
<evidence type="ECO:0000256" key="5">
    <source>
        <dbReference type="ARBA" id="ARBA00023163"/>
    </source>
</evidence>
<dbReference type="InterPro" id="IPR022042">
    <property type="entry name" value="snRNA-activating_su3"/>
</dbReference>
<dbReference type="RefSeq" id="XP_004254234.1">
    <property type="nucleotide sequence ID" value="XM_004254186.1"/>
</dbReference>
<dbReference type="AlphaFoldDB" id="A0A0A1U434"/>
<comment type="subcellular location">
    <subcellularLocation>
        <location evidence="1">Nucleus</location>
    </subcellularLocation>
</comment>
<evidence type="ECO:0008006" key="9">
    <source>
        <dbReference type="Google" id="ProtNLM"/>
    </source>
</evidence>
<dbReference type="GO" id="GO:0000978">
    <property type="term" value="F:RNA polymerase II cis-regulatory region sequence-specific DNA binding"/>
    <property type="evidence" value="ECO:0007669"/>
    <property type="project" value="TreeGrafter"/>
</dbReference>
<comment type="similarity">
    <text evidence="2">Belongs to the SNAPC3/SRD2 family.</text>
</comment>
<dbReference type="OMA" id="CEHIFII"/>
<dbReference type="GeneID" id="14886492"/>
<keyword evidence="5" id="KW-0804">Transcription</keyword>
<evidence type="ECO:0000256" key="3">
    <source>
        <dbReference type="ARBA" id="ARBA00023015"/>
    </source>
</evidence>
<evidence type="ECO:0000256" key="6">
    <source>
        <dbReference type="ARBA" id="ARBA00023242"/>
    </source>
</evidence>
<evidence type="ECO:0000313" key="8">
    <source>
        <dbReference type="Proteomes" id="UP000014680"/>
    </source>
</evidence>
<keyword evidence="3" id="KW-0805">Transcription regulation</keyword>
<protein>
    <recommendedName>
        <fullName evidence="9">snRNA-activating protein complex subunit</fullName>
    </recommendedName>
</protein>
<organism evidence="7 8">
    <name type="scientific">Entamoeba invadens IP1</name>
    <dbReference type="NCBI Taxonomy" id="370355"/>
    <lineage>
        <taxon>Eukaryota</taxon>
        <taxon>Amoebozoa</taxon>
        <taxon>Evosea</taxon>
        <taxon>Archamoebae</taxon>
        <taxon>Mastigamoebida</taxon>
        <taxon>Entamoebidae</taxon>
        <taxon>Entamoeba</taxon>
    </lineage>
</organism>
<dbReference type="Pfam" id="PF12251">
    <property type="entry name" value="SNAPC3"/>
    <property type="match status" value="1"/>
</dbReference>
<evidence type="ECO:0000256" key="1">
    <source>
        <dbReference type="ARBA" id="ARBA00004123"/>
    </source>
</evidence>
<dbReference type="GO" id="GO:0019185">
    <property type="term" value="C:snRNA-activating protein complex"/>
    <property type="evidence" value="ECO:0007669"/>
    <property type="project" value="TreeGrafter"/>
</dbReference>
<evidence type="ECO:0000256" key="2">
    <source>
        <dbReference type="ARBA" id="ARBA00010410"/>
    </source>
</evidence>
<keyword evidence="8" id="KW-1185">Reference proteome</keyword>
<dbReference type="VEuPathDB" id="AmoebaDB:EIN_097400"/>
<dbReference type="GO" id="GO:0001046">
    <property type="term" value="F:core promoter sequence-specific DNA binding"/>
    <property type="evidence" value="ECO:0007669"/>
    <property type="project" value="TreeGrafter"/>
</dbReference>
<sequence>MSDTPQNATILNKQFYPRMLPKIYNDAVQQLSEIDNTLVDESTLQSLDTTQLKIPTSEELVNAACNMVKEFDLDKIAEMPIDTLFPQKLATQLNEEPTEIGKTLDIIKSGDVVARKDVAYLVTRTPAPFHFSKSPTTSYDSTNPNKVICEAKEGVLSVKIFDSTRRVVEALSEVLTTNRISELRECFECQNDVEKRGPWLFYINNVIFTKKCWEDEVQTNVVEWLNFRTFDTDAVTARPTLCVDDKQLGDINITIDRPCLFGHLYNCEHNFVFADARIPTQADTTSKYPAIVYRKLRATRRCSICETNKPIYQVVGDELTPTDPAFLCNECFSLLHPNYDNVNTFKL</sequence>
<reference evidence="7 8" key="1">
    <citation type="submission" date="2012-10" db="EMBL/GenBank/DDBJ databases">
        <authorList>
            <person name="Zafar N."/>
            <person name="Inman J."/>
            <person name="Hall N."/>
            <person name="Lorenzi H."/>
            <person name="Caler E."/>
        </authorList>
    </citation>
    <scope>NUCLEOTIDE SEQUENCE [LARGE SCALE GENOMIC DNA]</scope>
    <source>
        <strain evidence="7 8">IP1</strain>
    </source>
</reference>
<dbReference type="KEGG" id="eiv:EIN_097400"/>
<evidence type="ECO:0000256" key="4">
    <source>
        <dbReference type="ARBA" id="ARBA00023125"/>
    </source>
</evidence>
<dbReference type="GO" id="GO:0003681">
    <property type="term" value="F:bent DNA binding"/>
    <property type="evidence" value="ECO:0007669"/>
    <property type="project" value="TreeGrafter"/>
</dbReference>
<name>A0A0A1U434_ENTIV</name>
<dbReference type="Proteomes" id="UP000014680">
    <property type="component" value="Unassembled WGS sequence"/>
</dbReference>
<dbReference type="EMBL" id="KB206860">
    <property type="protein sequence ID" value="ELP87463.1"/>
    <property type="molecule type" value="Genomic_DNA"/>
</dbReference>